<evidence type="ECO:0000259" key="5">
    <source>
        <dbReference type="Pfam" id="PF01182"/>
    </source>
</evidence>
<dbReference type="FunFam" id="3.40.50.1360:FF:000003">
    <property type="entry name" value="Glucosamine-6-phosphate deaminase"/>
    <property type="match status" value="1"/>
</dbReference>
<dbReference type="CDD" id="cd01399">
    <property type="entry name" value="GlcN6P_deaminase"/>
    <property type="match status" value="1"/>
</dbReference>
<evidence type="ECO:0000256" key="2">
    <source>
        <dbReference type="ARBA" id="ARBA00012680"/>
    </source>
</evidence>
<dbReference type="InterPro" id="IPR018321">
    <property type="entry name" value="Glucosamine6P_isomerase_CS"/>
</dbReference>
<comment type="catalytic activity">
    <reaction evidence="1">
        <text>alpha-D-glucosamine 6-phosphate + H2O = beta-D-fructose 6-phosphate + NH4(+)</text>
        <dbReference type="Rhea" id="RHEA:12172"/>
        <dbReference type="ChEBI" id="CHEBI:15377"/>
        <dbReference type="ChEBI" id="CHEBI:28938"/>
        <dbReference type="ChEBI" id="CHEBI:57634"/>
        <dbReference type="ChEBI" id="CHEBI:75989"/>
        <dbReference type="EC" id="3.5.99.6"/>
    </reaction>
</comment>
<name>X0ZHA3_9ZZZZ</name>
<feature type="domain" description="Glucosamine/galactosamine-6-phosphate isomerase" evidence="5">
    <location>
        <begin position="10"/>
        <end position="228"/>
    </location>
</feature>
<accession>X0ZHA3</accession>
<dbReference type="GO" id="GO:0006043">
    <property type="term" value="P:glucosamine catabolic process"/>
    <property type="evidence" value="ECO:0007669"/>
    <property type="project" value="TreeGrafter"/>
</dbReference>
<evidence type="ECO:0000256" key="4">
    <source>
        <dbReference type="ARBA" id="ARBA00023277"/>
    </source>
</evidence>
<dbReference type="PANTHER" id="PTHR11280:SF5">
    <property type="entry name" value="GLUCOSAMINE-6-PHOSPHATE ISOMERASE"/>
    <property type="match status" value="1"/>
</dbReference>
<dbReference type="GO" id="GO:0006046">
    <property type="term" value="P:N-acetylglucosamine catabolic process"/>
    <property type="evidence" value="ECO:0007669"/>
    <property type="project" value="TreeGrafter"/>
</dbReference>
<comment type="caution">
    <text evidence="6">The sequence shown here is derived from an EMBL/GenBank/DDBJ whole genome shotgun (WGS) entry which is preliminary data.</text>
</comment>
<dbReference type="InterPro" id="IPR037171">
    <property type="entry name" value="NagB/RpiA_transferase-like"/>
</dbReference>
<gene>
    <name evidence="6" type="ORF">S01H4_06851</name>
</gene>
<dbReference type="GO" id="GO:0005737">
    <property type="term" value="C:cytoplasm"/>
    <property type="evidence" value="ECO:0007669"/>
    <property type="project" value="TreeGrafter"/>
</dbReference>
<dbReference type="NCBIfam" id="TIGR00502">
    <property type="entry name" value="nagB"/>
    <property type="match status" value="1"/>
</dbReference>
<dbReference type="EMBL" id="BART01002170">
    <property type="protein sequence ID" value="GAG57502.1"/>
    <property type="molecule type" value="Genomic_DNA"/>
</dbReference>
<dbReference type="GO" id="GO:0042802">
    <property type="term" value="F:identical protein binding"/>
    <property type="evidence" value="ECO:0007669"/>
    <property type="project" value="TreeGrafter"/>
</dbReference>
<dbReference type="PROSITE" id="PS01161">
    <property type="entry name" value="GLC_GALNAC_ISOMERASE"/>
    <property type="match status" value="1"/>
</dbReference>
<keyword evidence="3" id="KW-0378">Hydrolase</keyword>
<organism evidence="6">
    <name type="scientific">marine sediment metagenome</name>
    <dbReference type="NCBI Taxonomy" id="412755"/>
    <lineage>
        <taxon>unclassified sequences</taxon>
        <taxon>metagenomes</taxon>
        <taxon>ecological metagenomes</taxon>
    </lineage>
</organism>
<dbReference type="HAMAP" id="MF_01241">
    <property type="entry name" value="GlcN6P_deamin"/>
    <property type="match status" value="1"/>
</dbReference>
<evidence type="ECO:0000256" key="3">
    <source>
        <dbReference type="ARBA" id="ARBA00022801"/>
    </source>
</evidence>
<dbReference type="EC" id="3.5.99.6" evidence="2"/>
<dbReference type="InterPro" id="IPR006148">
    <property type="entry name" value="Glc/Gal-6P_isomerase"/>
</dbReference>
<evidence type="ECO:0000256" key="1">
    <source>
        <dbReference type="ARBA" id="ARBA00000644"/>
    </source>
</evidence>
<dbReference type="GO" id="GO:0004342">
    <property type="term" value="F:glucosamine-6-phosphate deaminase activity"/>
    <property type="evidence" value="ECO:0007669"/>
    <property type="project" value="UniProtKB-EC"/>
</dbReference>
<keyword evidence="4" id="KW-0119">Carbohydrate metabolism</keyword>
<dbReference type="InterPro" id="IPR004547">
    <property type="entry name" value="Glucosamine6P_isomerase"/>
</dbReference>
<dbReference type="SUPFAM" id="SSF100950">
    <property type="entry name" value="NagB/RpiA/CoA transferase-like"/>
    <property type="match status" value="1"/>
</dbReference>
<dbReference type="GO" id="GO:0019262">
    <property type="term" value="P:N-acetylneuraminate catabolic process"/>
    <property type="evidence" value="ECO:0007669"/>
    <property type="project" value="TreeGrafter"/>
</dbReference>
<sequence length="245" mass="27528">MKVVIIKNYHELSSKAAQLITEQIINRKNSVLGLATGSTPNGMYKELIHLNQEGKVDFSEVITFNLDEYYGLSPEHSQSYYFFMWDSFFKHINIKKENVHLLNGISENIDKECAQYEALIEKSGGIDLQVLGIGNNGHIGFNEPDISLNTRTHLVNLTAKTIRANSRFFNTAQEVPKQAITMGIGTIMRARKIILLANGKRKARVIEKTINSPITTKVPATVLQLHNDVTIIIDQEAASQFVNQQ</sequence>
<dbReference type="AlphaFoldDB" id="X0ZHA3"/>
<dbReference type="PANTHER" id="PTHR11280">
    <property type="entry name" value="GLUCOSAMINE-6-PHOSPHATE ISOMERASE"/>
    <property type="match status" value="1"/>
</dbReference>
<proteinExistence type="inferred from homology"/>
<reference evidence="6" key="1">
    <citation type="journal article" date="2014" name="Front. Microbiol.">
        <title>High frequency of phylogenetically diverse reductive dehalogenase-homologous genes in deep subseafloor sedimentary metagenomes.</title>
        <authorList>
            <person name="Kawai M."/>
            <person name="Futagami T."/>
            <person name="Toyoda A."/>
            <person name="Takaki Y."/>
            <person name="Nishi S."/>
            <person name="Hori S."/>
            <person name="Arai W."/>
            <person name="Tsubouchi T."/>
            <person name="Morono Y."/>
            <person name="Uchiyama I."/>
            <person name="Ito T."/>
            <person name="Fujiyama A."/>
            <person name="Inagaki F."/>
            <person name="Takami H."/>
        </authorList>
    </citation>
    <scope>NUCLEOTIDE SEQUENCE</scope>
    <source>
        <strain evidence="6">Expedition CK06-06</strain>
    </source>
</reference>
<protein>
    <recommendedName>
        <fullName evidence="2">glucosamine-6-phosphate deaminase</fullName>
        <ecNumber evidence="2">3.5.99.6</ecNumber>
    </recommendedName>
</protein>
<dbReference type="Pfam" id="PF01182">
    <property type="entry name" value="Glucosamine_iso"/>
    <property type="match status" value="1"/>
</dbReference>
<dbReference type="GO" id="GO:0005975">
    <property type="term" value="P:carbohydrate metabolic process"/>
    <property type="evidence" value="ECO:0007669"/>
    <property type="project" value="InterPro"/>
</dbReference>
<dbReference type="NCBIfam" id="NF001684">
    <property type="entry name" value="PRK00443.1-4"/>
    <property type="match status" value="1"/>
</dbReference>
<dbReference type="Gene3D" id="3.40.50.1360">
    <property type="match status" value="1"/>
</dbReference>
<evidence type="ECO:0000313" key="6">
    <source>
        <dbReference type="EMBL" id="GAG57502.1"/>
    </source>
</evidence>